<organism evidence="1 2">
    <name type="scientific">Ostreobium quekettii</name>
    <dbReference type="NCBI Taxonomy" id="121088"/>
    <lineage>
        <taxon>Eukaryota</taxon>
        <taxon>Viridiplantae</taxon>
        <taxon>Chlorophyta</taxon>
        <taxon>core chlorophytes</taxon>
        <taxon>Ulvophyceae</taxon>
        <taxon>TCBD clade</taxon>
        <taxon>Bryopsidales</taxon>
        <taxon>Ostreobineae</taxon>
        <taxon>Ostreobiaceae</taxon>
        <taxon>Ostreobium</taxon>
    </lineage>
</organism>
<accession>A0A8S1IQ91</accession>
<sequence>MGAPALAQRGSLMAGRPFGMSAGGGRSGRGQFCGEVRCAGGGSKLPPSHAQSSMRALEMLRADADVNRECGASSIDGEIVAWRWLERIVSMGCSRRRRLLLCVGVMACWVARADLIASSRPSAGGACCWEVVSGCGWGNERVARAVVGFLSAMTVIGVCGAVGGKC</sequence>
<evidence type="ECO:0000313" key="1">
    <source>
        <dbReference type="EMBL" id="CAD7695991.1"/>
    </source>
</evidence>
<keyword evidence="2" id="KW-1185">Reference proteome</keyword>
<gene>
    <name evidence="1" type="ORF">OSTQU699_LOCUS1352</name>
</gene>
<dbReference type="Proteomes" id="UP000708148">
    <property type="component" value="Unassembled WGS sequence"/>
</dbReference>
<dbReference type="AlphaFoldDB" id="A0A8S1IQ91"/>
<comment type="caution">
    <text evidence="1">The sequence shown here is derived from an EMBL/GenBank/DDBJ whole genome shotgun (WGS) entry which is preliminary data.</text>
</comment>
<protein>
    <submittedName>
        <fullName evidence="1">Uncharacterized protein</fullName>
    </submittedName>
</protein>
<dbReference type="EMBL" id="CAJHUC010000417">
    <property type="protein sequence ID" value="CAD7695991.1"/>
    <property type="molecule type" value="Genomic_DNA"/>
</dbReference>
<evidence type="ECO:0000313" key="2">
    <source>
        <dbReference type="Proteomes" id="UP000708148"/>
    </source>
</evidence>
<name>A0A8S1IQ91_9CHLO</name>
<reference evidence="1" key="1">
    <citation type="submission" date="2020-12" db="EMBL/GenBank/DDBJ databases">
        <authorList>
            <person name="Iha C."/>
        </authorList>
    </citation>
    <scope>NUCLEOTIDE SEQUENCE</scope>
</reference>
<proteinExistence type="predicted"/>